<dbReference type="Proteomes" id="UP000248188">
    <property type="component" value="Unassembled WGS sequence"/>
</dbReference>
<protein>
    <submittedName>
        <fullName evidence="1">Uncharacterized protein</fullName>
    </submittedName>
</protein>
<dbReference type="RefSeq" id="WP_110652707.1">
    <property type="nucleotide sequence ID" value="NZ_QJRN01000012.1"/>
</dbReference>
<evidence type="ECO:0000313" key="2">
    <source>
        <dbReference type="Proteomes" id="UP000248188"/>
    </source>
</evidence>
<evidence type="ECO:0000313" key="1">
    <source>
        <dbReference type="EMBL" id="PYC33890.1"/>
    </source>
</evidence>
<accession>A0A9Q6N783</accession>
<gene>
    <name evidence="1" type="ORF">DMX08_19520</name>
</gene>
<proteinExistence type="predicted"/>
<name>A0A9Q6N783_9PSED</name>
<reference evidence="1 2" key="1">
    <citation type="submission" date="2018-06" db="EMBL/GenBank/DDBJ databases">
        <title>Pseudomonas diversity within urban Lake Michigan freshwaters.</title>
        <authorList>
            <person name="Batrich M."/>
            <person name="Hatzopoulos T."/>
            <person name="Putonti C."/>
        </authorList>
    </citation>
    <scope>NUCLEOTIDE SEQUENCE [LARGE SCALE GENOMIC DNA]</scope>
    <source>
        <strain evidence="1 2">MB-090624</strain>
    </source>
</reference>
<comment type="caution">
    <text evidence="1">The sequence shown here is derived from an EMBL/GenBank/DDBJ whole genome shotgun (WGS) entry which is preliminary data.</text>
</comment>
<dbReference type="EMBL" id="QJRN01000012">
    <property type="protein sequence ID" value="PYC33890.1"/>
    <property type="molecule type" value="Genomic_DNA"/>
</dbReference>
<organism evidence="1 2">
    <name type="scientific">Pseudomonas protegens</name>
    <dbReference type="NCBI Taxonomy" id="380021"/>
    <lineage>
        <taxon>Bacteria</taxon>
        <taxon>Pseudomonadati</taxon>
        <taxon>Pseudomonadota</taxon>
        <taxon>Gammaproteobacteria</taxon>
        <taxon>Pseudomonadales</taxon>
        <taxon>Pseudomonadaceae</taxon>
        <taxon>Pseudomonas</taxon>
    </lineage>
</organism>
<sequence>MPQIERSASIIFGDANIVIREPHPGRQPWEQEKAWERDYRNQVLKRVVQTLNRLGWTCAMPELRERDKRDQYGIAENFRRNKRVCSKGHLKADLELSGATITFQMFQNVNAPDRPDHDGRYQGKKEKHMPYLMRLEMERTRRRIRAYLCNVFSGYYFDEEWMRKHERKVGLGHLTAMERIQLHYDGSSHFKGLDWDKYKSGSWMGNNVKSADGKMLEHGQTVWFTDYEGRWQRGTALYNINNMWWVVTGPFSYTNECCFELYTTPPEHPRVKANQVRRRSRLESLMSQAAKKLDFKRAEVLKNILFPPNESLFMIWTDRHGGAYFGPGYSGYTNDTNQAGKYTRAELKPYLGDADEKEHLRAIPVRKAA</sequence>
<dbReference type="AlphaFoldDB" id="A0A9Q6N783"/>